<dbReference type="GO" id="GO:0005524">
    <property type="term" value="F:ATP binding"/>
    <property type="evidence" value="ECO:0007669"/>
    <property type="project" value="InterPro"/>
</dbReference>
<keyword evidence="2" id="KW-0808">Transferase</keyword>
<accession>A0AA91PVB8</accession>
<dbReference type="Gene3D" id="3.40.50.300">
    <property type="entry name" value="P-loop containing nucleotide triphosphate hydrolases"/>
    <property type="match status" value="1"/>
</dbReference>
<dbReference type="SUPFAM" id="SSF52540">
    <property type="entry name" value="P-loop containing nucleoside triphosphate hydrolases"/>
    <property type="match status" value="1"/>
</dbReference>
<name>A0AA91PVB8_CLALS</name>
<evidence type="ECO:0000259" key="1">
    <source>
        <dbReference type="Pfam" id="PF00485"/>
    </source>
</evidence>
<comment type="caution">
    <text evidence="2">The sequence shown here is derived from an EMBL/GenBank/DDBJ whole genome shotgun (WGS) entry which is preliminary data.</text>
</comment>
<organism evidence="2 3">
    <name type="scientific">Clavispora lusitaniae</name>
    <name type="common">Candida lusitaniae</name>
    <dbReference type="NCBI Taxonomy" id="36911"/>
    <lineage>
        <taxon>Eukaryota</taxon>
        <taxon>Fungi</taxon>
        <taxon>Dikarya</taxon>
        <taxon>Ascomycota</taxon>
        <taxon>Saccharomycotina</taxon>
        <taxon>Pichiomycetes</taxon>
        <taxon>Metschnikowiaceae</taxon>
        <taxon>Clavispora</taxon>
    </lineage>
</organism>
<gene>
    <name evidence="2" type="ORF">A9F13_24g00616</name>
</gene>
<dbReference type="InterPro" id="IPR006083">
    <property type="entry name" value="PRK/URK"/>
</dbReference>
<dbReference type="EMBL" id="LYUB02000024">
    <property type="protein sequence ID" value="OVF05160.1"/>
    <property type="molecule type" value="Genomic_DNA"/>
</dbReference>
<evidence type="ECO:0000313" key="2">
    <source>
        <dbReference type="EMBL" id="OVF05160.1"/>
    </source>
</evidence>
<sequence length="239" mass="26603">MTGSNALILIGGGHYVGKEEMALCIKENVEQLVKSSVTIEVINMEMYKDPHIVTTSQGGKNAAITVGANRSLHLKPSRFDFEALKKDLRSTLATGKDTEQKLVIVHGLYALYDKELCEMAQIKVYVGGDADNRLIRWIKKEVLSNSSNQPMALEHVINSYLHGARDEMRDYIFPTKERADIIFPRGTETKAVALIADGILAFLGSSPSLESAASMLRPTESTFQTERFNNEKGKYYELN</sequence>
<protein>
    <submittedName>
        <fullName evidence="2">Uridine kinase</fullName>
    </submittedName>
</protein>
<keyword evidence="2" id="KW-0418">Kinase</keyword>
<feature type="domain" description="Phosphoribulokinase/uridine kinase" evidence="1">
    <location>
        <begin position="98"/>
        <end position="189"/>
    </location>
</feature>
<dbReference type="GO" id="GO:0016301">
    <property type="term" value="F:kinase activity"/>
    <property type="evidence" value="ECO:0007669"/>
    <property type="project" value="UniProtKB-KW"/>
</dbReference>
<dbReference type="AlphaFoldDB" id="A0AA91PVB8"/>
<dbReference type="Proteomes" id="UP000195602">
    <property type="component" value="Unassembled WGS sequence"/>
</dbReference>
<reference evidence="2 3" key="1">
    <citation type="submission" date="2017-04" db="EMBL/GenBank/DDBJ databases">
        <title>Draft genome of the yeast Clavispora lusitaniae type strain CBS 6936.</title>
        <authorList>
            <person name="Durrens P."/>
            <person name="Klopp C."/>
            <person name="Biteau N."/>
            <person name="Fitton-Ouhabi V."/>
            <person name="Dementhon K."/>
            <person name="Accoceberry I."/>
            <person name="Sherman D.J."/>
            <person name="Noel T."/>
        </authorList>
    </citation>
    <scope>NUCLEOTIDE SEQUENCE [LARGE SCALE GENOMIC DNA]</scope>
    <source>
        <strain evidence="2 3">CBS 6936</strain>
    </source>
</reference>
<evidence type="ECO:0000313" key="3">
    <source>
        <dbReference type="Proteomes" id="UP000195602"/>
    </source>
</evidence>
<dbReference type="KEGG" id="clus:A9F13_24g00616"/>
<proteinExistence type="predicted"/>
<dbReference type="InterPro" id="IPR027417">
    <property type="entry name" value="P-loop_NTPase"/>
</dbReference>
<dbReference type="Pfam" id="PF00485">
    <property type="entry name" value="PRK"/>
    <property type="match status" value="1"/>
</dbReference>
<dbReference type="OMA" id="EPICINI"/>